<sequence>MSFSLKEGITLGAIFHLADSLGWVVVPFDKAPQELRAVAGDGEIEPNAILVSRNDDDVRWLVMCLAAGGVGEKEAMYLEHTIYFFY</sequence>
<evidence type="ECO:0000313" key="1">
    <source>
        <dbReference type="EMBL" id="TGE29828.1"/>
    </source>
</evidence>
<proteinExistence type="predicted"/>
<name>A0A4Z0QIC1_9BACT</name>
<evidence type="ECO:0000313" key="2">
    <source>
        <dbReference type="Proteomes" id="UP000298471"/>
    </source>
</evidence>
<keyword evidence="2" id="KW-1185">Reference proteome</keyword>
<protein>
    <submittedName>
        <fullName evidence="1">Uncharacterized protein</fullName>
    </submittedName>
</protein>
<gene>
    <name evidence="1" type="ORF">E5K02_10315</name>
</gene>
<dbReference type="Proteomes" id="UP000298471">
    <property type="component" value="Unassembled WGS sequence"/>
</dbReference>
<comment type="caution">
    <text evidence="1">The sequence shown here is derived from an EMBL/GenBank/DDBJ whole genome shotgun (WGS) entry which is preliminary data.</text>
</comment>
<accession>A0A4Z0QIC1</accession>
<organism evidence="1 2">
    <name type="scientific">Hymenobacter metallicola</name>
    <dbReference type="NCBI Taxonomy" id="2563114"/>
    <lineage>
        <taxon>Bacteria</taxon>
        <taxon>Pseudomonadati</taxon>
        <taxon>Bacteroidota</taxon>
        <taxon>Cytophagia</taxon>
        <taxon>Cytophagales</taxon>
        <taxon>Hymenobacteraceae</taxon>
        <taxon>Hymenobacter</taxon>
    </lineage>
</organism>
<dbReference type="EMBL" id="SRMB01000001">
    <property type="protein sequence ID" value="TGE29828.1"/>
    <property type="molecule type" value="Genomic_DNA"/>
</dbReference>
<dbReference type="AlphaFoldDB" id="A0A4Z0QIC1"/>
<reference evidence="1 2" key="1">
    <citation type="submission" date="2019-04" db="EMBL/GenBank/DDBJ databases">
        <authorList>
            <person name="Feng G."/>
            <person name="Zhang J."/>
            <person name="Zhu H."/>
        </authorList>
    </citation>
    <scope>NUCLEOTIDE SEQUENCE [LARGE SCALE GENOMIC DNA]</scope>
    <source>
        <strain evidence="1 2">9PBR-1</strain>
    </source>
</reference>
<dbReference type="RefSeq" id="WP_135394634.1">
    <property type="nucleotide sequence ID" value="NZ_SRMB01000001.1"/>
</dbReference>